<evidence type="ECO:0000313" key="5">
    <source>
        <dbReference type="EMBL" id="GAA0351327.1"/>
    </source>
</evidence>
<dbReference type="Gene3D" id="2.30.38.10">
    <property type="entry name" value="Luciferase, Domain 3"/>
    <property type="match status" value="2"/>
</dbReference>
<protein>
    <submittedName>
        <fullName evidence="5">Pyoverdine non-ribosomal peptide synthetase PvdD</fullName>
    </submittedName>
</protein>
<dbReference type="SUPFAM" id="SSF47336">
    <property type="entry name" value="ACP-like"/>
    <property type="match status" value="2"/>
</dbReference>
<keyword evidence="3" id="KW-0597">Phosphoprotein</keyword>
<feature type="domain" description="Carrier" evidence="4">
    <location>
        <begin position="966"/>
        <end position="1040"/>
    </location>
</feature>
<organism evidence="5 6">
    <name type="scientific">Bowmanella denitrificans</name>
    <dbReference type="NCBI Taxonomy" id="366582"/>
    <lineage>
        <taxon>Bacteria</taxon>
        <taxon>Pseudomonadati</taxon>
        <taxon>Pseudomonadota</taxon>
        <taxon>Gammaproteobacteria</taxon>
        <taxon>Alteromonadales</taxon>
        <taxon>Alteromonadaceae</taxon>
        <taxon>Bowmanella</taxon>
    </lineage>
</organism>
<dbReference type="PANTHER" id="PTHR45527">
    <property type="entry name" value="NONRIBOSOMAL PEPTIDE SYNTHETASE"/>
    <property type="match status" value="1"/>
</dbReference>
<dbReference type="PROSITE" id="PS50075">
    <property type="entry name" value="CARRIER"/>
    <property type="match status" value="2"/>
</dbReference>
<evidence type="ECO:0000259" key="4">
    <source>
        <dbReference type="PROSITE" id="PS50075"/>
    </source>
</evidence>
<dbReference type="Pfam" id="PF13193">
    <property type="entry name" value="AMP-binding_C"/>
    <property type="match status" value="2"/>
</dbReference>
<dbReference type="NCBIfam" id="TIGR01733">
    <property type="entry name" value="AA-adenyl-dom"/>
    <property type="match status" value="2"/>
</dbReference>
<sequence>MWLLQQLRPDSHQYHIPKLLRIKGCLDVTALEQAVNYLVARHEILRTRFVYENGALYQRCLAQYAVGVDRQDAELSKPEAAIAEFATDQYQKLFELSRLPLFRVAVLKLNDADWLLSVTMHHIISDGWSADIFVSELAHCYQAYQQGEPPQLPELPLQYGDYAQWQQDNLNSERHKDDLAYWRKMLSGAPSLALLTDKPRAKIQSLKGALQPFCLPKALADRASAFASAHGLSRFSLYMTAFQLLLSRMCRQQDISVGFPVAGRDHLDTEGLIGLFVNTLVLRTRLDPSLSFKAQARLVQKSILDALEHQHLPFEKLVDELVGERDVSITPLFQVMFAYQSDSAQVQWGELEVETLPPSIDTSKFDLTFSLQETDGQVDGVIEYCRDLFEPDSMEKLAQWYQQLLSVLLGNLERPCSSLPMLDPQAQQALVMHTEKVLRRHESPVGLVECFEQSVERFGQRVALSCDGQTLTYTELNQQANLLAQLIRTRQQASINPASPSIVAICLSPSVDLLVSILAVLKSGAAYLILDPAHPSQRLDYYLLDARVSLLISDHLHAPLLAKLENHPECIWLDDVSAAEDQHHFNPPLASDADSMAYVIYTSGSTGQPKGVCINQGNVLRLFKATESDFAFDQHDVWTLFHSCAFDFSVWEMWGAWLYGGKLVVVPPAISRDPDRFYQLVAQQGVTVLNQTPSAFSQFIGKDSKLRAQLSLRYVVFGGEALDFAALRPWIEVHGDCVPKLVNMYGITETTVHVTYQAIDRQIIEKSHGSLIGRPIEDLSIYLLDEHANLVPPGAVGEIYVGGAGLARGYLYRPELTSQRFIDNPLPASVHPRLYRSGDLGRCLPDGSLQYLGRADQQVKIRGFRIELGEIEAVLQGLPMVESAKVVAKSQADGLNQIVAYLVCGEATPTVEQIRAEAAKRLPDYMLPAAFMMLDAMPLTVNGKLDLAALPEPSGLRPRLASRYQAPESDKEQCLCEIWQAVLGIDRIGVLDNFFALGGDSLRAVQVIDQAKRRGLQLTMMGLFQHQTVRALAAEHGATDEELGYRHTAPFSQVSEQDKASLLSAYPDLQDAYPLSQMQAAMFYHMEIAPDSNVYHCTGTTQFQLSRPFDAGAFQAAVQDTVDAHEVYRTAFDLQNFSEPLQLVLPSATLPTQIEDISHLSLAAQNEVILQLLEQERQHPFDLSKPTLLRFFIHLRSPRCIQFTMTECHPVFDGWSYHSMIVEVFNRYEARLSGKMYQQAQACDFRYADFVALEQRILATEAQTAFWRAELQDAQALTLPRMKPQNVKNQVPDIRLRRFTLSAADYQGLCRLMREAEVPMKSVALAAHIKVMNILSGQTDILTGIPANGRPEEIGGDRLAGLFLNTLPYRFKLKKCSWQALCQQVFAQERKLLPYRRYPFAAIQRDAGGQGLLDEVLFNYLDFHVYNELDPELGLTASNPLDKEQVNEGTNFTLSVHFQHLTLTSNLQRKQLSLDIDYDANKLTEQQADLLADTYNAVLSAMARQPGALHLDSELVPRQWQAPSMEQDYPDVPDILALYHAQRQLSADTPVILEADKRLSLSELETQSNRLANFLLAQGVAKGQYIGLMLPRGTAFIVTMLAIVKTGAAYLPLDPDEPDARLQSILTQSAASFVLSHSSHWPAERLTVLAGSTLCCVDEKVSVISAYSKDDPGIRRTAEDPLYLMFTSGSSGHPKGVIIPDRGVVRLLHEADYVPLNHQSRILHLAPVTFDAATFEIWSALLCGCQLAIYPPAVPSIALISQYIREFGITTAFFTTSLFNTLVDEDAEVLAGMQHVLIGGEACSTEHVMRCQQRLPDVQLHNAYGPTECTTFALTHAIAPLSGDQTNGIPIGLPINRTWAKVLDPLVQEVPVGTPGELYLGGDGLALGYLHQEALTNQRFVKLAGRRWYRTGDQVCWLTTGELQFVGRLDAQVKIRGFRIEPGEVEAVLQKIEGVAQAVVDVQGSGANRHLVAYCVGKYDQSLAEDWLRGKLAEKLPRYMLPQHFVAMSNLPLNVNGKVDRQKLPAPVILEQQDDNLPLSNLAAQVLQTWQSLLGREDIGCKDNFFDVGGHSLLLMRLLQQLRRQGLTLSMLDLLEHPSVDALCQYLQGSEAEFCAQTDVRHGRNRLKNQASQRRSGVLLKE</sequence>
<dbReference type="Gene3D" id="3.30.300.30">
    <property type="match status" value="2"/>
</dbReference>
<dbReference type="InterPro" id="IPR001242">
    <property type="entry name" value="Condensation_dom"/>
</dbReference>
<dbReference type="InterPro" id="IPR025110">
    <property type="entry name" value="AMP-bd_C"/>
</dbReference>
<dbReference type="InterPro" id="IPR020845">
    <property type="entry name" value="AMP-binding_CS"/>
</dbReference>
<keyword evidence="6" id="KW-1185">Reference proteome</keyword>
<dbReference type="InterPro" id="IPR045851">
    <property type="entry name" value="AMP-bd_C_sf"/>
</dbReference>
<dbReference type="InterPro" id="IPR009081">
    <property type="entry name" value="PP-bd_ACP"/>
</dbReference>
<dbReference type="InterPro" id="IPR020806">
    <property type="entry name" value="PKS_PP-bd"/>
</dbReference>
<evidence type="ECO:0000313" key="6">
    <source>
        <dbReference type="Proteomes" id="UP001501757"/>
    </source>
</evidence>
<comment type="cofactor">
    <cofactor evidence="1">
        <name>pantetheine 4'-phosphate</name>
        <dbReference type="ChEBI" id="CHEBI:47942"/>
    </cofactor>
</comment>
<reference evidence="6" key="1">
    <citation type="journal article" date="2019" name="Int. J. Syst. Evol. Microbiol.">
        <title>The Global Catalogue of Microorganisms (GCM) 10K type strain sequencing project: providing services to taxonomists for standard genome sequencing and annotation.</title>
        <authorList>
            <consortium name="The Broad Institute Genomics Platform"/>
            <consortium name="The Broad Institute Genome Sequencing Center for Infectious Disease"/>
            <person name="Wu L."/>
            <person name="Ma J."/>
        </authorList>
    </citation>
    <scope>NUCLEOTIDE SEQUENCE [LARGE SCALE GENOMIC DNA]</scope>
    <source>
        <strain evidence="6">JCM 13378</strain>
    </source>
</reference>
<dbReference type="Proteomes" id="UP001501757">
    <property type="component" value="Unassembled WGS sequence"/>
</dbReference>
<proteinExistence type="predicted"/>
<dbReference type="InterPro" id="IPR023213">
    <property type="entry name" value="CAT-like_dom_sf"/>
</dbReference>
<dbReference type="Gene3D" id="3.30.559.10">
    <property type="entry name" value="Chloramphenicol acetyltransferase-like domain"/>
    <property type="match status" value="2"/>
</dbReference>
<dbReference type="CDD" id="cd17643">
    <property type="entry name" value="A_NRPS_Cytc1-like"/>
    <property type="match status" value="1"/>
</dbReference>
<dbReference type="Pfam" id="PF00501">
    <property type="entry name" value="AMP-binding"/>
    <property type="match status" value="2"/>
</dbReference>
<comment type="caution">
    <text evidence="5">The sequence shown here is derived from an EMBL/GenBank/DDBJ whole genome shotgun (WGS) entry which is preliminary data.</text>
</comment>
<dbReference type="Gene3D" id="1.10.1200.10">
    <property type="entry name" value="ACP-like"/>
    <property type="match status" value="2"/>
</dbReference>
<dbReference type="SMART" id="SM00823">
    <property type="entry name" value="PKS_PP"/>
    <property type="match status" value="2"/>
</dbReference>
<dbReference type="SUPFAM" id="SSF56801">
    <property type="entry name" value="Acetyl-CoA synthetase-like"/>
    <property type="match status" value="2"/>
</dbReference>
<dbReference type="InterPro" id="IPR000873">
    <property type="entry name" value="AMP-dep_synth/lig_dom"/>
</dbReference>
<gene>
    <name evidence="5" type="primary">pvdD</name>
    <name evidence="5" type="ORF">GCM10009092_14640</name>
</gene>
<dbReference type="Pfam" id="PF00550">
    <property type="entry name" value="PP-binding"/>
    <property type="match status" value="2"/>
</dbReference>
<dbReference type="Gene3D" id="3.30.559.30">
    <property type="entry name" value="Nonribosomal peptide synthetase, condensation domain"/>
    <property type="match status" value="2"/>
</dbReference>
<dbReference type="InterPro" id="IPR006162">
    <property type="entry name" value="Ppantetheine_attach_site"/>
</dbReference>
<dbReference type="CDD" id="cd19531">
    <property type="entry name" value="LCL_NRPS-like"/>
    <property type="match status" value="1"/>
</dbReference>
<name>A0ABP3GT70_9ALTE</name>
<evidence type="ECO:0000256" key="3">
    <source>
        <dbReference type="ARBA" id="ARBA00022553"/>
    </source>
</evidence>
<dbReference type="CDD" id="cd12117">
    <property type="entry name" value="A_NRPS_Srf_like"/>
    <property type="match status" value="1"/>
</dbReference>
<keyword evidence="2" id="KW-0596">Phosphopantetheine</keyword>
<dbReference type="NCBIfam" id="NF003417">
    <property type="entry name" value="PRK04813.1"/>
    <property type="match status" value="2"/>
</dbReference>
<evidence type="ECO:0000256" key="1">
    <source>
        <dbReference type="ARBA" id="ARBA00001957"/>
    </source>
</evidence>
<dbReference type="InterPro" id="IPR036736">
    <property type="entry name" value="ACP-like_sf"/>
</dbReference>
<dbReference type="PROSITE" id="PS00012">
    <property type="entry name" value="PHOSPHOPANTETHEINE"/>
    <property type="match status" value="2"/>
</dbReference>
<dbReference type="Gene3D" id="3.40.50.980">
    <property type="match status" value="4"/>
</dbReference>
<dbReference type="PANTHER" id="PTHR45527:SF14">
    <property type="entry name" value="PLIPASTATIN SYNTHASE SUBUNIT B"/>
    <property type="match status" value="1"/>
</dbReference>
<dbReference type="SUPFAM" id="SSF52777">
    <property type="entry name" value="CoA-dependent acyltransferases"/>
    <property type="match status" value="4"/>
</dbReference>
<dbReference type="InterPro" id="IPR010071">
    <property type="entry name" value="AA_adenyl_dom"/>
</dbReference>
<feature type="domain" description="Carrier" evidence="4">
    <location>
        <begin position="2037"/>
        <end position="2111"/>
    </location>
</feature>
<dbReference type="PROSITE" id="PS00455">
    <property type="entry name" value="AMP_BINDING"/>
    <property type="match status" value="2"/>
</dbReference>
<accession>A0ABP3GT70</accession>
<evidence type="ECO:0000256" key="2">
    <source>
        <dbReference type="ARBA" id="ARBA00022450"/>
    </source>
</evidence>
<dbReference type="EMBL" id="BAAAEI010000006">
    <property type="protein sequence ID" value="GAA0351327.1"/>
    <property type="molecule type" value="Genomic_DNA"/>
</dbReference>
<dbReference type="Pfam" id="PF00668">
    <property type="entry name" value="Condensation"/>
    <property type="match status" value="2"/>
</dbReference>